<organism evidence="1 2">
    <name type="scientific">Mucilaginibacter terrenus</name>
    <dbReference type="NCBI Taxonomy" id="2482727"/>
    <lineage>
        <taxon>Bacteria</taxon>
        <taxon>Pseudomonadati</taxon>
        <taxon>Bacteroidota</taxon>
        <taxon>Sphingobacteriia</taxon>
        <taxon>Sphingobacteriales</taxon>
        <taxon>Sphingobacteriaceae</taxon>
        <taxon>Mucilaginibacter</taxon>
    </lineage>
</organism>
<reference evidence="1 2" key="1">
    <citation type="submission" date="2018-08" db="EMBL/GenBank/DDBJ databases">
        <title>Mucilaginibacter terrae sp. nov., isolated from manganese diggings.</title>
        <authorList>
            <person name="Huang Y."/>
            <person name="Zhou Z."/>
        </authorList>
    </citation>
    <scope>NUCLEOTIDE SEQUENCE [LARGE SCALE GENOMIC DNA]</scope>
    <source>
        <strain evidence="1 2">ZH6</strain>
    </source>
</reference>
<dbReference type="RefSeq" id="WP_117382111.1">
    <property type="nucleotide sequence ID" value="NZ_QWDE01000001.1"/>
</dbReference>
<name>A0A3E2NWB4_9SPHI</name>
<dbReference type="EMBL" id="QWDE01000001">
    <property type="protein sequence ID" value="RFZ85211.1"/>
    <property type="molecule type" value="Genomic_DNA"/>
</dbReference>
<keyword evidence="2" id="KW-1185">Reference proteome</keyword>
<accession>A0A3E2NWB4</accession>
<sequence>MKKLVLKGLLAQAEQLSRDEQKNVVGGYDPAPPTYHWVYCRNSGGYNIGSFQSDTCNNSINLGVCQYYYPGSTSAYTQGC</sequence>
<proteinExistence type="predicted"/>
<comment type="caution">
    <text evidence="1">The sequence shown here is derived from an EMBL/GenBank/DDBJ whole genome shotgun (WGS) entry which is preliminary data.</text>
</comment>
<dbReference type="AlphaFoldDB" id="A0A3E2NWB4"/>
<evidence type="ECO:0000313" key="1">
    <source>
        <dbReference type="EMBL" id="RFZ85211.1"/>
    </source>
</evidence>
<evidence type="ECO:0000313" key="2">
    <source>
        <dbReference type="Proteomes" id="UP000260823"/>
    </source>
</evidence>
<protein>
    <submittedName>
        <fullName evidence="1">Uncharacterized protein</fullName>
    </submittedName>
</protein>
<dbReference type="Proteomes" id="UP000260823">
    <property type="component" value="Unassembled WGS sequence"/>
</dbReference>
<gene>
    <name evidence="1" type="ORF">DYU05_06310</name>
</gene>